<evidence type="ECO:0000256" key="15">
    <source>
        <dbReference type="ARBA" id="ARBA00023136"/>
    </source>
</evidence>
<dbReference type="GO" id="GO:0004605">
    <property type="term" value="F:phosphatidate cytidylyltransferase activity"/>
    <property type="evidence" value="ECO:0007669"/>
    <property type="project" value="UniProtKB-EC"/>
</dbReference>
<evidence type="ECO:0000256" key="2">
    <source>
        <dbReference type="ARBA" id="ARBA00004651"/>
    </source>
</evidence>
<keyword evidence="16" id="KW-0594">Phospholipid biosynthesis</keyword>
<feature type="transmembrane region" description="Helical" evidence="19">
    <location>
        <begin position="91"/>
        <end position="111"/>
    </location>
</feature>
<evidence type="ECO:0000256" key="19">
    <source>
        <dbReference type="SAM" id="Phobius"/>
    </source>
</evidence>
<comment type="similarity">
    <text evidence="5 18">Belongs to the CDS family.</text>
</comment>
<comment type="subcellular location">
    <subcellularLocation>
        <location evidence="2">Cell membrane</location>
        <topology evidence="2">Multi-pass membrane protein</topology>
    </subcellularLocation>
</comment>
<keyword evidence="13 19" id="KW-1133">Transmembrane helix</keyword>
<dbReference type="PANTHER" id="PTHR46382">
    <property type="entry name" value="PHOSPHATIDATE CYTIDYLYLTRANSFERASE"/>
    <property type="match status" value="1"/>
</dbReference>
<evidence type="ECO:0000256" key="11">
    <source>
        <dbReference type="ARBA" id="ARBA00022692"/>
    </source>
</evidence>
<reference evidence="20" key="1">
    <citation type="submission" date="2021-11" db="EMBL/GenBank/DDBJ databases">
        <title>Draft genome sequence of Capnocytophaga sp. strain KC07075 isolated from cat oral cavity.</title>
        <authorList>
            <person name="Suzuki M."/>
            <person name="Imaoka K."/>
            <person name="Kimura M."/>
            <person name="Morikawa S."/>
            <person name="Maeda K."/>
        </authorList>
    </citation>
    <scope>NUCLEOTIDE SEQUENCE</scope>
    <source>
        <strain evidence="20">KC07075</strain>
    </source>
</reference>
<evidence type="ECO:0000256" key="3">
    <source>
        <dbReference type="ARBA" id="ARBA00005119"/>
    </source>
</evidence>
<keyword evidence="8" id="KW-1003">Cell membrane</keyword>
<evidence type="ECO:0000256" key="14">
    <source>
        <dbReference type="ARBA" id="ARBA00023098"/>
    </source>
</evidence>
<comment type="pathway">
    <text evidence="3 18">Phospholipid metabolism; CDP-diacylglycerol biosynthesis; CDP-diacylglycerol from sn-glycerol 3-phosphate: step 3/3.</text>
</comment>
<dbReference type="EMBL" id="BQKA01000088">
    <property type="protein sequence ID" value="GJM51653.1"/>
    <property type="molecule type" value="Genomic_DNA"/>
</dbReference>
<evidence type="ECO:0000256" key="4">
    <source>
        <dbReference type="ARBA" id="ARBA00005189"/>
    </source>
</evidence>
<keyword evidence="9" id="KW-0444">Lipid biosynthesis</keyword>
<evidence type="ECO:0000256" key="10">
    <source>
        <dbReference type="ARBA" id="ARBA00022679"/>
    </source>
</evidence>
<dbReference type="PROSITE" id="PS01315">
    <property type="entry name" value="CDS"/>
    <property type="match status" value="1"/>
</dbReference>
<proteinExistence type="inferred from homology"/>
<keyword evidence="12 18" id="KW-0548">Nucleotidyltransferase</keyword>
<gene>
    <name evidence="20" type="ORF">RCZ15_26260</name>
</gene>
<protein>
    <recommendedName>
        <fullName evidence="7 18">Phosphatidate cytidylyltransferase</fullName>
        <ecNumber evidence="6 18">2.7.7.41</ecNumber>
    </recommendedName>
</protein>
<comment type="catalytic activity">
    <reaction evidence="1 18">
        <text>a 1,2-diacyl-sn-glycero-3-phosphate + CTP + H(+) = a CDP-1,2-diacyl-sn-glycerol + diphosphate</text>
        <dbReference type="Rhea" id="RHEA:16229"/>
        <dbReference type="ChEBI" id="CHEBI:15378"/>
        <dbReference type="ChEBI" id="CHEBI:33019"/>
        <dbReference type="ChEBI" id="CHEBI:37563"/>
        <dbReference type="ChEBI" id="CHEBI:58332"/>
        <dbReference type="ChEBI" id="CHEBI:58608"/>
        <dbReference type="EC" id="2.7.7.41"/>
    </reaction>
</comment>
<evidence type="ECO:0000256" key="18">
    <source>
        <dbReference type="RuleBase" id="RU003938"/>
    </source>
</evidence>
<evidence type="ECO:0000256" key="5">
    <source>
        <dbReference type="ARBA" id="ARBA00010185"/>
    </source>
</evidence>
<sequence>MLSLLYIGGGCIFLPMIYQSEIARLYVGFEDFRLRQIFSSFPTEVRSLNEAQHTMIGILCIIWASDSFAYLSGKALGKHKLFPSVSPKKTIEGFIGGFLGALLFAVLFSYYSEKSTLTWILLCIMLVVTGAIGDLVESKFKRVGGKKDSGTILPGHGGLLDRLDSLIFASPFAYAVLQIIYFINH</sequence>
<evidence type="ECO:0000256" key="13">
    <source>
        <dbReference type="ARBA" id="ARBA00022989"/>
    </source>
</evidence>
<keyword evidence="17" id="KW-1208">Phospholipid metabolism</keyword>
<evidence type="ECO:0000256" key="8">
    <source>
        <dbReference type="ARBA" id="ARBA00022475"/>
    </source>
</evidence>
<feature type="transmembrane region" description="Helical" evidence="19">
    <location>
        <begin position="166"/>
        <end position="183"/>
    </location>
</feature>
<evidence type="ECO:0000256" key="6">
    <source>
        <dbReference type="ARBA" id="ARBA00012487"/>
    </source>
</evidence>
<keyword evidence="14" id="KW-0443">Lipid metabolism</keyword>
<dbReference type="GO" id="GO:0016024">
    <property type="term" value="P:CDP-diacylglycerol biosynthetic process"/>
    <property type="evidence" value="ECO:0007669"/>
    <property type="project" value="TreeGrafter"/>
</dbReference>
<feature type="transmembrane region" description="Helical" evidence="19">
    <location>
        <begin position="117"/>
        <end position="136"/>
    </location>
</feature>
<evidence type="ECO:0000256" key="16">
    <source>
        <dbReference type="ARBA" id="ARBA00023209"/>
    </source>
</evidence>
<organism evidence="20 21">
    <name type="scientific">Capnocytophaga catalasegens</name>
    <dbReference type="NCBI Taxonomy" id="1004260"/>
    <lineage>
        <taxon>Bacteria</taxon>
        <taxon>Pseudomonadati</taxon>
        <taxon>Bacteroidota</taxon>
        <taxon>Flavobacteriia</taxon>
        <taxon>Flavobacteriales</taxon>
        <taxon>Flavobacteriaceae</taxon>
        <taxon>Capnocytophaga</taxon>
    </lineage>
</organism>
<feature type="transmembrane region" description="Helical" evidence="19">
    <location>
        <begin position="51"/>
        <end position="71"/>
    </location>
</feature>
<accession>A0AAV5B0D3</accession>
<name>A0AAV5B0D3_9FLAO</name>
<evidence type="ECO:0000256" key="7">
    <source>
        <dbReference type="ARBA" id="ARBA00019373"/>
    </source>
</evidence>
<dbReference type="Pfam" id="PF01148">
    <property type="entry name" value="CTP_transf_1"/>
    <property type="match status" value="1"/>
</dbReference>
<keyword evidence="10 18" id="KW-0808">Transferase</keyword>
<evidence type="ECO:0000256" key="1">
    <source>
        <dbReference type="ARBA" id="ARBA00001698"/>
    </source>
</evidence>
<dbReference type="Proteomes" id="UP001207736">
    <property type="component" value="Unassembled WGS sequence"/>
</dbReference>
<comment type="caution">
    <text evidence="20">The sequence shown here is derived from an EMBL/GenBank/DDBJ whole genome shotgun (WGS) entry which is preliminary data.</text>
</comment>
<evidence type="ECO:0000256" key="17">
    <source>
        <dbReference type="ARBA" id="ARBA00023264"/>
    </source>
</evidence>
<evidence type="ECO:0000313" key="20">
    <source>
        <dbReference type="EMBL" id="GJM51653.1"/>
    </source>
</evidence>
<comment type="pathway">
    <text evidence="4">Lipid metabolism.</text>
</comment>
<evidence type="ECO:0000256" key="12">
    <source>
        <dbReference type="ARBA" id="ARBA00022695"/>
    </source>
</evidence>
<dbReference type="InterPro" id="IPR000374">
    <property type="entry name" value="PC_trans"/>
</dbReference>
<dbReference type="EC" id="2.7.7.41" evidence="6 18"/>
<dbReference type="AlphaFoldDB" id="A0AAV5B0D3"/>
<keyword evidence="15 19" id="KW-0472">Membrane</keyword>
<dbReference type="GO" id="GO:0005886">
    <property type="term" value="C:plasma membrane"/>
    <property type="evidence" value="ECO:0007669"/>
    <property type="project" value="UniProtKB-SubCell"/>
</dbReference>
<keyword evidence="11 18" id="KW-0812">Transmembrane</keyword>
<evidence type="ECO:0000313" key="21">
    <source>
        <dbReference type="Proteomes" id="UP001207736"/>
    </source>
</evidence>
<evidence type="ECO:0000256" key="9">
    <source>
        <dbReference type="ARBA" id="ARBA00022516"/>
    </source>
</evidence>
<dbReference type="PANTHER" id="PTHR46382:SF1">
    <property type="entry name" value="PHOSPHATIDATE CYTIDYLYLTRANSFERASE"/>
    <property type="match status" value="1"/>
</dbReference>